<evidence type="ECO:0000313" key="2">
    <source>
        <dbReference type="EMBL" id="RXJ62040.1"/>
    </source>
</evidence>
<name>A0A4Q0XWP1_9BACT</name>
<gene>
    <name evidence="2" type="ORF">CRV06_11450</name>
</gene>
<reference evidence="2 3" key="1">
    <citation type="submission" date="2017-10" db="EMBL/GenBank/DDBJ databases">
        <title>Genomics of the genus Arcobacter.</title>
        <authorList>
            <person name="Perez-Cataluna A."/>
            <person name="Figueras M.J."/>
        </authorList>
    </citation>
    <scope>NUCLEOTIDE SEQUENCE [LARGE SCALE GENOMIC DNA]</scope>
    <source>
        <strain evidence="2 3">DSM 24636</strain>
    </source>
</reference>
<proteinExistence type="predicted"/>
<dbReference type="EMBL" id="PDKO01000010">
    <property type="protein sequence ID" value="RXJ62040.1"/>
    <property type="molecule type" value="Genomic_DNA"/>
</dbReference>
<comment type="caution">
    <text evidence="2">The sequence shown here is derived from an EMBL/GenBank/DDBJ whole genome shotgun (WGS) entry which is preliminary data.</text>
</comment>
<organism evidence="2 3">
    <name type="scientific">Halarcobacter anaerophilus</name>
    <dbReference type="NCBI Taxonomy" id="877500"/>
    <lineage>
        <taxon>Bacteria</taxon>
        <taxon>Pseudomonadati</taxon>
        <taxon>Campylobacterota</taxon>
        <taxon>Epsilonproteobacteria</taxon>
        <taxon>Campylobacterales</taxon>
        <taxon>Arcobacteraceae</taxon>
        <taxon>Halarcobacter</taxon>
    </lineage>
</organism>
<keyword evidence="1" id="KW-1133">Transmembrane helix</keyword>
<sequence length="164" mass="18791">MKDILLRVITEKGIYIVLAVTGFITGLASAFIDTSQMISIKWLILLVIIFFIILIIFFSILNKIIWEKQIYDTIKIVKFNKEKELIVLKTNQNISINSLLTIYVNIDEIEELQCLCVVENPQENKLISIKIISYFVDNISENIIEKGIVKTTIPQTILEEANNG</sequence>
<keyword evidence="3" id="KW-1185">Reference proteome</keyword>
<protein>
    <submittedName>
        <fullName evidence="2">Uncharacterized protein</fullName>
    </submittedName>
</protein>
<accession>A0A4Q0XWP1</accession>
<dbReference type="Proteomes" id="UP000290191">
    <property type="component" value="Unassembled WGS sequence"/>
</dbReference>
<keyword evidence="1" id="KW-0472">Membrane</keyword>
<evidence type="ECO:0000256" key="1">
    <source>
        <dbReference type="SAM" id="Phobius"/>
    </source>
</evidence>
<evidence type="ECO:0000313" key="3">
    <source>
        <dbReference type="Proteomes" id="UP000290191"/>
    </source>
</evidence>
<dbReference type="AlphaFoldDB" id="A0A4Q0XWP1"/>
<feature type="transmembrane region" description="Helical" evidence="1">
    <location>
        <begin position="12"/>
        <end position="32"/>
    </location>
</feature>
<keyword evidence="1" id="KW-0812">Transmembrane</keyword>
<dbReference type="RefSeq" id="WP_129082571.1">
    <property type="nucleotide sequence ID" value="NZ_CP041070.1"/>
</dbReference>
<feature type="transmembrane region" description="Helical" evidence="1">
    <location>
        <begin position="38"/>
        <end position="61"/>
    </location>
</feature>